<dbReference type="PANTHER" id="PTHR41517">
    <property type="entry name" value="1,2-DIOXYGENASE PROTEIN-RELATED"/>
    <property type="match status" value="1"/>
</dbReference>
<keyword evidence="4" id="KW-0614">Plasmid</keyword>
<evidence type="ECO:0000259" key="3">
    <source>
        <dbReference type="Pfam" id="PF07883"/>
    </source>
</evidence>
<dbReference type="CDD" id="cd02216">
    <property type="entry name" value="cupin_GDO-like_N"/>
    <property type="match status" value="1"/>
</dbReference>
<evidence type="ECO:0000256" key="2">
    <source>
        <dbReference type="ARBA" id="ARBA00023002"/>
    </source>
</evidence>
<dbReference type="InterPro" id="IPR011051">
    <property type="entry name" value="RmlC_Cupin_sf"/>
</dbReference>
<dbReference type="InterPro" id="IPR014710">
    <property type="entry name" value="RmlC-like_jellyroll"/>
</dbReference>
<sequence>MNEALWKLLPAAVEKVGAGGPPEYYKEMTEADLAPGWARPTPSIWSKPRRNFIPNVWRYSDARTALERSGEYVPMELTERRNLIMVNPVEGNLYATVRNMVAAYQLILPGEVADEHRHTPHALRLILDGKAPVYTVVNGERIDMAPGDVVLTPGMHWHGHANDSDTSAMWIDVLDVPLVQHLESMFFEEYEGELRRPAGAAIGSPFRFETHKIVNESGLLKGHKAGIIPIATAALPTMDLSYIVLPSGSQYALPEATESRILAVISGKADVQIGDQSWTLGRGDVAAVPLWTPFSLDTQENTVVFSVSDKPVHQELGYYHTSET</sequence>
<keyword evidence="1 4" id="KW-0223">Dioxygenase</keyword>
<dbReference type="Proteomes" id="UP000184749">
    <property type="component" value="Plasmid pRgalIE4872d"/>
</dbReference>
<dbReference type="AlphaFoldDB" id="A0A1L5NSA2"/>
<dbReference type="OrthoDB" id="285029at2"/>
<name>A0A1L5NSA2_9HYPH</name>
<feature type="domain" description="Cupin type-2" evidence="3">
    <location>
        <begin position="105"/>
        <end position="173"/>
    </location>
</feature>
<dbReference type="EMBL" id="CP017105">
    <property type="protein sequence ID" value="APO70719.1"/>
    <property type="molecule type" value="Genomic_DNA"/>
</dbReference>
<proteinExistence type="predicted"/>
<gene>
    <name evidence="4" type="ORF">IE4872_PD00178</name>
</gene>
<dbReference type="RefSeq" id="WP_083635907.1">
    <property type="nucleotide sequence ID" value="NZ_CP017105.1"/>
</dbReference>
<organism evidence="4 5">
    <name type="scientific">Rhizobium gallicum</name>
    <dbReference type="NCBI Taxonomy" id="56730"/>
    <lineage>
        <taxon>Bacteria</taxon>
        <taxon>Pseudomonadati</taxon>
        <taxon>Pseudomonadota</taxon>
        <taxon>Alphaproteobacteria</taxon>
        <taxon>Hyphomicrobiales</taxon>
        <taxon>Rhizobiaceae</taxon>
        <taxon>Rhizobium/Agrobacterium group</taxon>
        <taxon>Rhizobium</taxon>
    </lineage>
</organism>
<geneLocation type="plasmid" evidence="5">
    <name>prgalie4872d</name>
</geneLocation>
<dbReference type="InterPro" id="IPR047183">
    <property type="entry name" value="GDO-like"/>
</dbReference>
<evidence type="ECO:0000256" key="1">
    <source>
        <dbReference type="ARBA" id="ARBA00022964"/>
    </source>
</evidence>
<dbReference type="Gene3D" id="2.60.120.10">
    <property type="entry name" value="Jelly Rolls"/>
    <property type="match status" value="2"/>
</dbReference>
<dbReference type="SUPFAM" id="SSF51182">
    <property type="entry name" value="RmlC-like cupins"/>
    <property type="match status" value="1"/>
</dbReference>
<dbReference type="Pfam" id="PF07883">
    <property type="entry name" value="Cupin_2"/>
    <property type="match status" value="1"/>
</dbReference>
<dbReference type="InterPro" id="IPR013096">
    <property type="entry name" value="Cupin_2"/>
</dbReference>
<dbReference type="PANTHER" id="PTHR41517:SF1">
    <property type="entry name" value="CUPIN"/>
    <property type="match status" value="1"/>
</dbReference>
<protein>
    <submittedName>
        <fullName evidence="4">Gentisate 1,2-dioxygenase protein</fullName>
    </submittedName>
</protein>
<evidence type="ECO:0000313" key="4">
    <source>
        <dbReference type="EMBL" id="APO70719.1"/>
    </source>
</evidence>
<reference evidence="4 5" key="1">
    <citation type="submission" date="2016-09" db="EMBL/GenBank/DDBJ databases">
        <title>The complete genome sequences of Rhizobium gallicum, symbiovars gallicum and phaseoli, symbionts associated to common bean (Phaseolus vulgaris).</title>
        <authorList>
            <person name="Bustos P."/>
            <person name="Santamaria R.I."/>
            <person name="Perez-Carrascal O.M."/>
            <person name="Juarez S."/>
            <person name="Lozano L."/>
            <person name="Martinez-Flores I."/>
            <person name="Martinez-Romero E."/>
            <person name="Cevallos M."/>
            <person name="Romero D."/>
            <person name="Davila G."/>
            <person name="Gonzalez V."/>
        </authorList>
    </citation>
    <scope>NUCLEOTIDE SEQUENCE [LARGE SCALE GENOMIC DNA]</scope>
    <source>
        <strain evidence="4 5">IE4872</strain>
        <plasmid evidence="5">prgalie4872d</plasmid>
    </source>
</reference>
<evidence type="ECO:0000313" key="5">
    <source>
        <dbReference type="Proteomes" id="UP000184749"/>
    </source>
</evidence>
<dbReference type="GO" id="GO:0051213">
    <property type="term" value="F:dioxygenase activity"/>
    <property type="evidence" value="ECO:0007669"/>
    <property type="project" value="UniProtKB-KW"/>
</dbReference>
<accession>A0A1L5NSA2</accession>
<keyword evidence="2" id="KW-0560">Oxidoreductase</keyword>